<evidence type="ECO:0000256" key="1">
    <source>
        <dbReference type="ARBA" id="ARBA00004418"/>
    </source>
</evidence>
<evidence type="ECO:0000256" key="2">
    <source>
        <dbReference type="ARBA" id="ARBA00010711"/>
    </source>
</evidence>
<dbReference type="InterPro" id="IPR016008">
    <property type="entry name" value="Amine_DH_Ltc"/>
</dbReference>
<evidence type="ECO:0000256" key="9">
    <source>
        <dbReference type="ARBA" id="ARBA00023157"/>
    </source>
</evidence>
<dbReference type="InterPro" id="IPR036560">
    <property type="entry name" value="MADH/AADH_L_sf"/>
</dbReference>
<evidence type="ECO:0000256" key="3">
    <source>
        <dbReference type="ARBA" id="ARBA00022448"/>
    </source>
</evidence>
<keyword evidence="4" id="KW-0824">TTQ</keyword>
<dbReference type="PIRSF" id="PIRSF000192">
    <property type="entry name" value="Amine_dh_beta"/>
    <property type="match status" value="1"/>
</dbReference>
<feature type="domain" description="Methylamine/Aralkylamine dehydrogenase light chain C-terminal" evidence="10">
    <location>
        <begin position="62"/>
        <end position="170"/>
    </location>
</feature>
<keyword evidence="7" id="KW-0249">Electron transport</keyword>
<evidence type="ECO:0000256" key="7">
    <source>
        <dbReference type="ARBA" id="ARBA00022982"/>
    </source>
</evidence>
<evidence type="ECO:0000256" key="4">
    <source>
        <dbReference type="ARBA" id="ARBA00022709"/>
    </source>
</evidence>
<dbReference type="EMBL" id="MN079076">
    <property type="protein sequence ID" value="QEA03781.1"/>
    <property type="molecule type" value="Genomic_DNA"/>
</dbReference>
<keyword evidence="5" id="KW-0732">Signal</keyword>
<dbReference type="Pfam" id="PF02975">
    <property type="entry name" value="Me-amine-dh_L"/>
    <property type="match status" value="1"/>
</dbReference>
<keyword evidence="9" id="KW-1015">Disulfide bond</keyword>
<evidence type="ECO:0000256" key="8">
    <source>
        <dbReference type="ARBA" id="ARBA00023002"/>
    </source>
</evidence>
<evidence type="ECO:0000313" key="11">
    <source>
        <dbReference type="EMBL" id="QEA03781.1"/>
    </source>
</evidence>
<dbReference type="GO" id="GO:0030059">
    <property type="term" value="F:aralkylamine dehydrogenase (azurin) activity"/>
    <property type="evidence" value="ECO:0007669"/>
    <property type="project" value="UniProtKB-EC"/>
</dbReference>
<keyword evidence="6" id="KW-0574">Periplasm</keyword>
<dbReference type="SUPFAM" id="SSF57561">
    <property type="entry name" value="Methylamine dehydrogenase, L chain"/>
    <property type="match status" value="1"/>
</dbReference>
<gene>
    <name evidence="11" type="primary">aauA</name>
    <name evidence="11" type="ORF">KBTEX_00081</name>
</gene>
<organism evidence="11">
    <name type="scientific">uncultured organism</name>
    <dbReference type="NCBI Taxonomy" id="155900"/>
    <lineage>
        <taxon>unclassified sequences</taxon>
        <taxon>environmental samples</taxon>
    </lineage>
</organism>
<sequence>MKWMDSFIEKYARSSVNRGSRRSFLRRMGTVVVGASALPLLPVDRVAAATGGDGDGKTGDPGDPTSCDYWRYCGVDGFLCACCGGSASTCPPGSEPSPITWVGTCRNPSDGRSYIISYNDCCGQGSCNRCACTRNERETPTYDIRRDNDTNWCLAAKSMSYHCSTAVVVGLADE</sequence>
<dbReference type="AlphaFoldDB" id="A0A5B8R5M6"/>
<evidence type="ECO:0000256" key="6">
    <source>
        <dbReference type="ARBA" id="ARBA00022764"/>
    </source>
</evidence>
<keyword evidence="3" id="KW-0813">Transport</keyword>
<dbReference type="GO" id="GO:0030058">
    <property type="term" value="F:aliphatic amine dehydrogenase activity"/>
    <property type="evidence" value="ECO:0007669"/>
    <property type="project" value="InterPro"/>
</dbReference>
<protein>
    <submittedName>
        <fullName evidence="11">Aralkylamine dehydrogenase light chain</fullName>
        <ecNumber evidence="11">1.4.9.2</ecNumber>
    </submittedName>
</protein>
<evidence type="ECO:0000256" key="5">
    <source>
        <dbReference type="ARBA" id="ARBA00022729"/>
    </source>
</evidence>
<evidence type="ECO:0000259" key="10">
    <source>
        <dbReference type="Pfam" id="PF02975"/>
    </source>
</evidence>
<dbReference type="PROSITE" id="PS51318">
    <property type="entry name" value="TAT"/>
    <property type="match status" value="1"/>
</dbReference>
<proteinExistence type="inferred from homology"/>
<name>A0A5B8R5M6_9ZZZZ</name>
<accession>A0A5B8R5M6</accession>
<dbReference type="InterPro" id="IPR006311">
    <property type="entry name" value="TAT_signal"/>
</dbReference>
<dbReference type="GO" id="GO:0009308">
    <property type="term" value="P:amine metabolic process"/>
    <property type="evidence" value="ECO:0007669"/>
    <property type="project" value="InterPro"/>
</dbReference>
<comment type="similarity">
    <text evidence="2">Belongs to the aromatic amine dehydrogenase light chain family.</text>
</comment>
<dbReference type="EC" id="1.4.9.2" evidence="11"/>
<keyword evidence="8 11" id="KW-0560">Oxidoreductase</keyword>
<comment type="subcellular location">
    <subcellularLocation>
        <location evidence="1">Periplasm</location>
    </subcellularLocation>
</comment>
<dbReference type="Gene3D" id="2.60.30.10">
    <property type="entry name" value="Methylamine/Aralkylamine dehydrogenase light chain"/>
    <property type="match status" value="1"/>
</dbReference>
<dbReference type="InterPro" id="IPR013504">
    <property type="entry name" value="MADH/AADH_Ltc_C_dom"/>
</dbReference>
<reference evidence="11" key="1">
    <citation type="submission" date="2019-06" db="EMBL/GenBank/DDBJ databases">
        <authorList>
            <person name="Murdoch R.W."/>
            <person name="Fathepure B."/>
        </authorList>
    </citation>
    <scope>NUCLEOTIDE SEQUENCE</scope>
</reference>